<dbReference type="PANTHER" id="PTHR30419:SF8">
    <property type="entry name" value="NITROGEN ASSIMILATION TRANSCRIPTIONAL ACTIVATOR-RELATED"/>
    <property type="match status" value="1"/>
</dbReference>
<dbReference type="Proteomes" id="UP001589858">
    <property type="component" value="Unassembled WGS sequence"/>
</dbReference>
<keyword evidence="3" id="KW-0238">DNA-binding</keyword>
<dbReference type="InterPro" id="IPR000847">
    <property type="entry name" value="LysR_HTH_N"/>
</dbReference>
<accession>A0ABV6SDL1</accession>
<dbReference type="SUPFAM" id="SSF53850">
    <property type="entry name" value="Periplasmic binding protein-like II"/>
    <property type="match status" value="1"/>
</dbReference>
<dbReference type="InterPro" id="IPR005119">
    <property type="entry name" value="LysR_subst-bd"/>
</dbReference>
<evidence type="ECO:0000256" key="5">
    <source>
        <dbReference type="SAM" id="MobiDB-lite"/>
    </source>
</evidence>
<dbReference type="RefSeq" id="WP_267219876.1">
    <property type="nucleotide sequence ID" value="NZ_JAPCWC010000005.1"/>
</dbReference>
<feature type="compositionally biased region" description="Basic and acidic residues" evidence="5">
    <location>
        <begin position="313"/>
        <end position="331"/>
    </location>
</feature>
<reference evidence="7 8" key="1">
    <citation type="submission" date="2024-09" db="EMBL/GenBank/DDBJ databases">
        <authorList>
            <person name="Sun Q."/>
            <person name="Mori K."/>
        </authorList>
    </citation>
    <scope>NUCLEOTIDE SEQUENCE [LARGE SCALE GENOMIC DNA]</scope>
    <source>
        <strain evidence="7 8">CICC 11035S</strain>
    </source>
</reference>
<dbReference type="Gene3D" id="1.10.10.10">
    <property type="entry name" value="Winged helix-like DNA-binding domain superfamily/Winged helix DNA-binding domain"/>
    <property type="match status" value="1"/>
</dbReference>
<proteinExistence type="inferred from homology"/>
<comment type="caution">
    <text evidence="7">The sequence shown here is derived from an EMBL/GenBank/DDBJ whole genome shotgun (WGS) entry which is preliminary data.</text>
</comment>
<evidence type="ECO:0000256" key="2">
    <source>
        <dbReference type="ARBA" id="ARBA00023015"/>
    </source>
</evidence>
<dbReference type="SUPFAM" id="SSF46785">
    <property type="entry name" value="Winged helix' DNA-binding domain"/>
    <property type="match status" value="1"/>
</dbReference>
<dbReference type="Gene3D" id="3.40.190.290">
    <property type="match status" value="1"/>
</dbReference>
<gene>
    <name evidence="7" type="ORF">ACFFF8_22430</name>
</gene>
<dbReference type="InterPro" id="IPR036388">
    <property type="entry name" value="WH-like_DNA-bd_sf"/>
</dbReference>
<organism evidence="7 8">
    <name type="scientific">Novosphingobium clariflavum</name>
    <dbReference type="NCBI Taxonomy" id="2029884"/>
    <lineage>
        <taxon>Bacteria</taxon>
        <taxon>Pseudomonadati</taxon>
        <taxon>Pseudomonadota</taxon>
        <taxon>Alphaproteobacteria</taxon>
        <taxon>Sphingomonadales</taxon>
        <taxon>Sphingomonadaceae</taxon>
        <taxon>Novosphingobium</taxon>
    </lineage>
</organism>
<dbReference type="InterPro" id="IPR050950">
    <property type="entry name" value="HTH-type_LysR_regulators"/>
</dbReference>
<protein>
    <submittedName>
        <fullName evidence="7">LysR family transcriptional regulator</fullName>
    </submittedName>
</protein>
<dbReference type="InterPro" id="IPR036390">
    <property type="entry name" value="WH_DNA-bd_sf"/>
</dbReference>
<dbReference type="Pfam" id="PF03466">
    <property type="entry name" value="LysR_substrate"/>
    <property type="match status" value="1"/>
</dbReference>
<dbReference type="Pfam" id="PF00126">
    <property type="entry name" value="HTH_1"/>
    <property type="match status" value="1"/>
</dbReference>
<evidence type="ECO:0000256" key="3">
    <source>
        <dbReference type="ARBA" id="ARBA00023125"/>
    </source>
</evidence>
<dbReference type="EMBL" id="JBHLTM010000085">
    <property type="protein sequence ID" value="MFC0687349.1"/>
    <property type="molecule type" value="Genomic_DNA"/>
</dbReference>
<feature type="region of interest" description="Disordered" evidence="5">
    <location>
        <begin position="304"/>
        <end position="331"/>
    </location>
</feature>
<evidence type="ECO:0000313" key="8">
    <source>
        <dbReference type="Proteomes" id="UP001589858"/>
    </source>
</evidence>
<sequence length="331" mass="35573">MPAFSRFLRYFMAVGRLGSIRKAADELNVSASAIDRQILNVEAELGLPLFERLPTGLRLTAAGEMMMASGSQWQHGMASLRARIEDLRGLKRGHVDIAVIDALAKGYVPDMIHAIQQAYPGISVGVKVQGNEQVRRAIAEGEVDFGILFEPHSYRDLTVRAFVEVVLGFLTPPGHPLGERREARFSACAGEPMIAPAEPLAVCQQIAVLEGATGVAPERKVMSDNIQMITSLVMRGVGVGVLTSLDVATEVQRGLLNFTRISDPLLRPMTLALCTASARTPSYAAALVLGEIENGFGQLSYAASTRPQAGRAPADRPAGHRPAAEMPEHVD</sequence>
<keyword evidence="2" id="KW-0805">Transcription regulation</keyword>
<evidence type="ECO:0000256" key="1">
    <source>
        <dbReference type="ARBA" id="ARBA00009437"/>
    </source>
</evidence>
<evidence type="ECO:0000259" key="6">
    <source>
        <dbReference type="PROSITE" id="PS50931"/>
    </source>
</evidence>
<keyword evidence="8" id="KW-1185">Reference proteome</keyword>
<name>A0ABV6SDL1_9SPHN</name>
<dbReference type="PROSITE" id="PS50931">
    <property type="entry name" value="HTH_LYSR"/>
    <property type="match status" value="1"/>
</dbReference>
<feature type="domain" description="HTH lysR-type" evidence="6">
    <location>
        <begin position="8"/>
        <end position="60"/>
    </location>
</feature>
<evidence type="ECO:0000256" key="4">
    <source>
        <dbReference type="ARBA" id="ARBA00023163"/>
    </source>
</evidence>
<keyword evidence="4" id="KW-0804">Transcription</keyword>
<dbReference type="PANTHER" id="PTHR30419">
    <property type="entry name" value="HTH-TYPE TRANSCRIPTIONAL REGULATOR YBHD"/>
    <property type="match status" value="1"/>
</dbReference>
<comment type="similarity">
    <text evidence="1">Belongs to the LysR transcriptional regulatory family.</text>
</comment>
<evidence type="ECO:0000313" key="7">
    <source>
        <dbReference type="EMBL" id="MFC0687349.1"/>
    </source>
</evidence>